<dbReference type="RefSeq" id="XP_041217455.1">
    <property type="nucleotide sequence ID" value="XM_041376172.1"/>
</dbReference>
<name>A0AAD4DQE3_9AGAM</name>
<sequence>ILSYAVGHREAIDAVTQWWDLGLQKFKLEDHEWVILEQLHDVLEVCAFLVSTPNLTTVIPAMDHINRMLISYSYNKKYLPSIRSAVWLAKNTLKHYYQLTDRSQTYHISTVLHPQHKLAYFKAVQWEDGWIKITEQVVRKEFEDSYSSINDDSDTGYENDVFKSNNDAQMASFILFCFVSVLNNS</sequence>
<dbReference type="EMBL" id="JABBWK010000158">
    <property type="protein sequence ID" value="KAG1889594.1"/>
    <property type="molecule type" value="Genomic_DNA"/>
</dbReference>
<dbReference type="GeneID" id="64670470"/>
<proteinExistence type="predicted"/>
<dbReference type="AlphaFoldDB" id="A0AAD4DQE3"/>
<gene>
    <name evidence="1" type="ORF">F5891DRAFT_965506</name>
</gene>
<organism evidence="1 2">
    <name type="scientific">Suillus fuscotomentosus</name>
    <dbReference type="NCBI Taxonomy" id="1912939"/>
    <lineage>
        <taxon>Eukaryota</taxon>
        <taxon>Fungi</taxon>
        <taxon>Dikarya</taxon>
        <taxon>Basidiomycota</taxon>
        <taxon>Agaricomycotina</taxon>
        <taxon>Agaricomycetes</taxon>
        <taxon>Agaricomycetidae</taxon>
        <taxon>Boletales</taxon>
        <taxon>Suillineae</taxon>
        <taxon>Suillaceae</taxon>
        <taxon>Suillus</taxon>
    </lineage>
</organism>
<feature type="non-terminal residue" evidence="1">
    <location>
        <position position="185"/>
    </location>
</feature>
<evidence type="ECO:0000313" key="2">
    <source>
        <dbReference type="Proteomes" id="UP001195769"/>
    </source>
</evidence>
<keyword evidence="2" id="KW-1185">Reference proteome</keyword>
<protein>
    <submittedName>
        <fullName evidence="1">Uncharacterized protein</fullName>
    </submittedName>
</protein>
<reference evidence="1" key="1">
    <citation type="journal article" date="2020" name="New Phytol.">
        <title>Comparative genomics reveals dynamic genome evolution in host specialist ectomycorrhizal fungi.</title>
        <authorList>
            <person name="Lofgren L.A."/>
            <person name="Nguyen N.H."/>
            <person name="Vilgalys R."/>
            <person name="Ruytinx J."/>
            <person name="Liao H.L."/>
            <person name="Branco S."/>
            <person name="Kuo A."/>
            <person name="LaButti K."/>
            <person name="Lipzen A."/>
            <person name="Andreopoulos W."/>
            <person name="Pangilinan J."/>
            <person name="Riley R."/>
            <person name="Hundley H."/>
            <person name="Na H."/>
            <person name="Barry K."/>
            <person name="Grigoriev I.V."/>
            <person name="Stajich J.E."/>
            <person name="Kennedy P.G."/>
        </authorList>
    </citation>
    <scope>NUCLEOTIDE SEQUENCE</scope>
    <source>
        <strain evidence="1">FC203</strain>
    </source>
</reference>
<dbReference type="Proteomes" id="UP001195769">
    <property type="component" value="Unassembled WGS sequence"/>
</dbReference>
<evidence type="ECO:0000313" key="1">
    <source>
        <dbReference type="EMBL" id="KAG1889594.1"/>
    </source>
</evidence>
<comment type="caution">
    <text evidence="1">The sequence shown here is derived from an EMBL/GenBank/DDBJ whole genome shotgun (WGS) entry which is preliminary data.</text>
</comment>
<accession>A0AAD4DQE3</accession>